<keyword evidence="6" id="KW-0464">Manganese</keyword>
<evidence type="ECO:0000313" key="8">
    <source>
        <dbReference type="Proteomes" id="UP000001861"/>
    </source>
</evidence>
<dbReference type="RefSeq" id="XP_001828327.2">
    <property type="nucleotide sequence ID" value="XM_001828275.2"/>
</dbReference>
<gene>
    <name evidence="7" type="ORF">CC1G_12168</name>
</gene>
<dbReference type="OrthoDB" id="10260614at2759"/>
<name>A8N0B5_COPC7</name>
<organism evidence="7 8">
    <name type="scientific">Coprinopsis cinerea (strain Okayama-7 / 130 / ATCC MYA-4618 / FGSC 9003)</name>
    <name type="common">Inky cap fungus</name>
    <name type="synonym">Hormographiella aspergillata</name>
    <dbReference type="NCBI Taxonomy" id="240176"/>
    <lineage>
        <taxon>Eukaryota</taxon>
        <taxon>Fungi</taxon>
        <taxon>Dikarya</taxon>
        <taxon>Basidiomycota</taxon>
        <taxon>Agaricomycotina</taxon>
        <taxon>Agaricomycetes</taxon>
        <taxon>Agaricomycetidae</taxon>
        <taxon>Agaricales</taxon>
        <taxon>Agaricineae</taxon>
        <taxon>Psathyrellaceae</taxon>
        <taxon>Coprinopsis</taxon>
    </lineage>
</organism>
<evidence type="ECO:0008006" key="9">
    <source>
        <dbReference type="Google" id="ProtNLM"/>
    </source>
</evidence>
<evidence type="ECO:0000256" key="3">
    <source>
        <dbReference type="ARBA" id="ARBA00022723"/>
    </source>
</evidence>
<comment type="cofactor">
    <cofactor evidence="1">
        <name>Mn(2+)</name>
        <dbReference type="ChEBI" id="CHEBI:29035"/>
    </cofactor>
</comment>
<evidence type="ECO:0000256" key="5">
    <source>
        <dbReference type="ARBA" id="ARBA00022842"/>
    </source>
</evidence>
<dbReference type="STRING" id="240176.A8N0B5"/>
<dbReference type="GO" id="GO:0010945">
    <property type="term" value="F:coenzyme A diphosphatase activity"/>
    <property type="evidence" value="ECO:0007669"/>
    <property type="project" value="InterPro"/>
</dbReference>
<evidence type="ECO:0000256" key="1">
    <source>
        <dbReference type="ARBA" id="ARBA00001936"/>
    </source>
</evidence>
<dbReference type="GeneID" id="6004741"/>
<dbReference type="KEGG" id="cci:CC1G_12168"/>
<dbReference type="InParanoid" id="A8N0B5"/>
<dbReference type="InterPro" id="IPR045121">
    <property type="entry name" value="CoAse"/>
</dbReference>
<dbReference type="InterPro" id="IPR015797">
    <property type="entry name" value="NUDIX_hydrolase-like_dom_sf"/>
</dbReference>
<dbReference type="CDD" id="cd03426">
    <property type="entry name" value="NUDIX_CoAse_Nudt7"/>
    <property type="match status" value="1"/>
</dbReference>
<evidence type="ECO:0000256" key="6">
    <source>
        <dbReference type="ARBA" id="ARBA00023211"/>
    </source>
</evidence>
<dbReference type="VEuPathDB" id="FungiDB:CC1G_12168"/>
<sequence length="362" mass="40345">MSPVLINLNSQERVDRLGRSYLRWLRSPRFENLNKDVMSGTSAPILDTPVSETTTIHINQLEKALKQLKLYTDNQEGPHKEFLDTYPKLKQAAVLALLLELPHGENGTHGGQTSLPGGKRDVNDVDIIHTAYREAHEEIGLPLPGHLSHICTACWRCSGRDSPDNSSVNAKSTPGALPQSIRTLGTLPPLPFHSLLVTPVIAYASRPDLLLPILKPNPGEVNRIFLHPLENILDPKPTTPISEVGLGMNARWADIQFGEVMPPSELVLHGSEYWPYEMTYHIHKDYVFNSPPGLVWRDHHFQTCASPITGMTADVLISTARLAYEKDPVFERYADGQIRDPTELSVLLLKTASDSGWKKKDN</sequence>
<dbReference type="Proteomes" id="UP000001861">
    <property type="component" value="Unassembled WGS sequence"/>
</dbReference>
<dbReference type="SUPFAM" id="SSF55811">
    <property type="entry name" value="Nudix"/>
    <property type="match status" value="1"/>
</dbReference>
<proteinExistence type="predicted"/>
<dbReference type="HOGENOM" id="CLU_040940_2_0_1"/>
<reference evidence="7 8" key="1">
    <citation type="journal article" date="2010" name="Proc. Natl. Acad. Sci. U.S.A.">
        <title>Insights into evolution of multicellular fungi from the assembled chromosomes of the mushroom Coprinopsis cinerea (Coprinus cinereus).</title>
        <authorList>
            <person name="Stajich J.E."/>
            <person name="Wilke S.K."/>
            <person name="Ahren D."/>
            <person name="Au C.H."/>
            <person name="Birren B.W."/>
            <person name="Borodovsky M."/>
            <person name="Burns C."/>
            <person name="Canback B."/>
            <person name="Casselton L.A."/>
            <person name="Cheng C.K."/>
            <person name="Deng J."/>
            <person name="Dietrich F.S."/>
            <person name="Fargo D.C."/>
            <person name="Farman M.L."/>
            <person name="Gathman A.C."/>
            <person name="Goldberg J."/>
            <person name="Guigo R."/>
            <person name="Hoegger P.J."/>
            <person name="Hooker J.B."/>
            <person name="Huggins A."/>
            <person name="James T.Y."/>
            <person name="Kamada T."/>
            <person name="Kilaru S."/>
            <person name="Kodira C."/>
            <person name="Kues U."/>
            <person name="Kupfer D."/>
            <person name="Kwan H.S."/>
            <person name="Lomsadze A."/>
            <person name="Li W."/>
            <person name="Lilly W.W."/>
            <person name="Ma L.J."/>
            <person name="Mackey A.J."/>
            <person name="Manning G."/>
            <person name="Martin F."/>
            <person name="Muraguchi H."/>
            <person name="Natvig D.O."/>
            <person name="Palmerini H."/>
            <person name="Ramesh M.A."/>
            <person name="Rehmeyer C.J."/>
            <person name="Roe B.A."/>
            <person name="Shenoy N."/>
            <person name="Stanke M."/>
            <person name="Ter-Hovhannisyan V."/>
            <person name="Tunlid A."/>
            <person name="Velagapudi R."/>
            <person name="Vision T.J."/>
            <person name="Zeng Q."/>
            <person name="Zolan M.E."/>
            <person name="Pukkila P.J."/>
        </authorList>
    </citation>
    <scope>NUCLEOTIDE SEQUENCE [LARGE SCALE GENOMIC DNA]</scope>
    <source>
        <strain evidence="8">Okayama-7 / 130 / ATCC MYA-4618 / FGSC 9003</strain>
    </source>
</reference>
<comment type="cofactor">
    <cofactor evidence="2">
        <name>Mg(2+)</name>
        <dbReference type="ChEBI" id="CHEBI:18420"/>
    </cofactor>
</comment>
<keyword evidence="5" id="KW-0460">Magnesium</keyword>
<evidence type="ECO:0000313" key="7">
    <source>
        <dbReference type="EMBL" id="EAU93504.2"/>
    </source>
</evidence>
<dbReference type="PANTHER" id="PTHR12992:SF24">
    <property type="entry name" value="PEROXISOMAL COENZYME A DIPHOSPHATASE NUDT7"/>
    <property type="match status" value="1"/>
</dbReference>
<keyword evidence="8" id="KW-1185">Reference proteome</keyword>
<dbReference type="EMBL" id="AACS02000001">
    <property type="protein sequence ID" value="EAU93504.2"/>
    <property type="molecule type" value="Genomic_DNA"/>
</dbReference>
<dbReference type="AlphaFoldDB" id="A8N0B5"/>
<dbReference type="PANTHER" id="PTHR12992">
    <property type="entry name" value="NUDIX HYDROLASE"/>
    <property type="match status" value="1"/>
</dbReference>
<keyword evidence="4" id="KW-0378">Hydrolase</keyword>
<evidence type="ECO:0000256" key="4">
    <source>
        <dbReference type="ARBA" id="ARBA00022801"/>
    </source>
</evidence>
<dbReference type="GO" id="GO:0015938">
    <property type="term" value="P:coenzyme A catabolic process"/>
    <property type="evidence" value="ECO:0007669"/>
    <property type="project" value="TreeGrafter"/>
</dbReference>
<evidence type="ECO:0000256" key="2">
    <source>
        <dbReference type="ARBA" id="ARBA00001946"/>
    </source>
</evidence>
<dbReference type="GO" id="GO:0046872">
    <property type="term" value="F:metal ion binding"/>
    <property type="evidence" value="ECO:0007669"/>
    <property type="project" value="UniProtKB-KW"/>
</dbReference>
<accession>A8N0B5</accession>
<dbReference type="Gene3D" id="3.90.79.10">
    <property type="entry name" value="Nucleoside Triphosphate Pyrophosphohydrolase"/>
    <property type="match status" value="1"/>
</dbReference>
<keyword evidence="3" id="KW-0479">Metal-binding</keyword>
<comment type="caution">
    <text evidence="7">The sequence shown here is derived from an EMBL/GenBank/DDBJ whole genome shotgun (WGS) entry which is preliminary data.</text>
</comment>
<protein>
    <recommendedName>
        <fullName evidence="9">Nudix hydrolase domain-containing protein</fullName>
    </recommendedName>
</protein>
<dbReference type="eggNOG" id="KOG3069">
    <property type="taxonomic scope" value="Eukaryota"/>
</dbReference>